<accession>A0A5J5EUH6</accession>
<keyword evidence="2" id="KW-0472">Membrane</keyword>
<reference evidence="3 4" key="1">
    <citation type="submission" date="2019-09" db="EMBL/GenBank/DDBJ databases">
        <title>Draft genome of the ectomycorrhizal ascomycete Sphaerosporella brunnea.</title>
        <authorList>
            <consortium name="DOE Joint Genome Institute"/>
            <person name="Benucci G.M."/>
            <person name="Marozzi G."/>
            <person name="Antonielli L."/>
            <person name="Sanchez S."/>
            <person name="Marco P."/>
            <person name="Wang X."/>
            <person name="Falini L.B."/>
            <person name="Barry K."/>
            <person name="Haridas S."/>
            <person name="Lipzen A."/>
            <person name="Labutti K."/>
            <person name="Grigoriev I.V."/>
            <person name="Murat C."/>
            <person name="Martin F."/>
            <person name="Albertini E."/>
            <person name="Donnini D."/>
            <person name="Bonito G."/>
        </authorList>
    </citation>
    <scope>NUCLEOTIDE SEQUENCE [LARGE SCALE GENOMIC DNA]</scope>
    <source>
        <strain evidence="3 4">Sb_GMNB300</strain>
    </source>
</reference>
<feature type="region of interest" description="Disordered" evidence="1">
    <location>
        <begin position="287"/>
        <end position="311"/>
    </location>
</feature>
<keyword evidence="2" id="KW-0812">Transmembrane</keyword>
<proteinExistence type="predicted"/>
<name>A0A5J5EUH6_9PEZI</name>
<organism evidence="3 4">
    <name type="scientific">Sphaerosporella brunnea</name>
    <dbReference type="NCBI Taxonomy" id="1250544"/>
    <lineage>
        <taxon>Eukaryota</taxon>
        <taxon>Fungi</taxon>
        <taxon>Dikarya</taxon>
        <taxon>Ascomycota</taxon>
        <taxon>Pezizomycotina</taxon>
        <taxon>Pezizomycetes</taxon>
        <taxon>Pezizales</taxon>
        <taxon>Pyronemataceae</taxon>
        <taxon>Sphaerosporella</taxon>
    </lineage>
</organism>
<evidence type="ECO:0000313" key="3">
    <source>
        <dbReference type="EMBL" id="KAA8904533.1"/>
    </source>
</evidence>
<comment type="caution">
    <text evidence="3">The sequence shown here is derived from an EMBL/GenBank/DDBJ whole genome shotgun (WGS) entry which is preliminary data.</text>
</comment>
<dbReference type="OrthoDB" id="5417811at2759"/>
<dbReference type="InParanoid" id="A0A5J5EUH6"/>
<dbReference type="AlphaFoldDB" id="A0A5J5EUH6"/>
<keyword evidence="2" id="KW-1133">Transmembrane helix</keyword>
<evidence type="ECO:0000313" key="4">
    <source>
        <dbReference type="Proteomes" id="UP000326924"/>
    </source>
</evidence>
<protein>
    <submittedName>
        <fullName evidence="3">Uncharacterized protein</fullName>
    </submittedName>
</protein>
<evidence type="ECO:0000256" key="2">
    <source>
        <dbReference type="SAM" id="Phobius"/>
    </source>
</evidence>
<feature type="compositionally biased region" description="Polar residues" evidence="1">
    <location>
        <begin position="1"/>
        <end position="10"/>
    </location>
</feature>
<sequence length="343" mass="38059">MTDTSRSPWLSSEGRWRDSGSSGPKTPVLGPTQEMGRSSEALLAGTPHTTRSRESSNRSSRHYTSSPVSPISPLDRSGMDYANVPPTIPPPAQAQTRRQNAMLEIRHSVQRLPGGQLDAAMFAAVEEQPEPEPAKKKWWWQKPRWKGAQNRLITAAIAGIMCMIMLTIYLGLALSKPVHLQQEWHVLFILIIMVLTLFFCHSLARLAIEVTSNHRGRSGEENFARIPSIAGPGGYAVPRTPIRVNTQAPEIVSGMKEPPPVYGLWRCSVRVNPDQFYWERRRSAALEPNSPVPSQPRSATMSPRPPSYLSDDGVSYAINAVPEIRTVMDAQLPPHPSERGRLP</sequence>
<evidence type="ECO:0000256" key="1">
    <source>
        <dbReference type="SAM" id="MobiDB-lite"/>
    </source>
</evidence>
<keyword evidence="4" id="KW-1185">Reference proteome</keyword>
<gene>
    <name evidence="3" type="ORF">FN846DRAFT_26259</name>
</gene>
<dbReference type="EMBL" id="VXIS01000107">
    <property type="protein sequence ID" value="KAA8904533.1"/>
    <property type="molecule type" value="Genomic_DNA"/>
</dbReference>
<feature type="transmembrane region" description="Helical" evidence="2">
    <location>
        <begin position="184"/>
        <end position="208"/>
    </location>
</feature>
<feature type="transmembrane region" description="Helical" evidence="2">
    <location>
        <begin position="152"/>
        <end position="172"/>
    </location>
</feature>
<feature type="region of interest" description="Disordered" evidence="1">
    <location>
        <begin position="1"/>
        <end position="98"/>
    </location>
</feature>
<dbReference type="Proteomes" id="UP000326924">
    <property type="component" value="Unassembled WGS sequence"/>
</dbReference>